<proteinExistence type="inferred from homology"/>
<accession>A0ABW3J298</accession>
<feature type="signal peptide" evidence="2">
    <location>
        <begin position="1"/>
        <end position="21"/>
    </location>
</feature>
<evidence type="ECO:0000256" key="1">
    <source>
        <dbReference type="PROSITE-ProRule" id="PRU01360"/>
    </source>
</evidence>
<dbReference type="NCBIfam" id="TIGR04057">
    <property type="entry name" value="SusC_RagA_signa"/>
    <property type="match status" value="1"/>
</dbReference>
<comment type="similarity">
    <text evidence="1">Belongs to the TonB-dependent receptor family.</text>
</comment>
<dbReference type="EMBL" id="JBHTIZ010000011">
    <property type="protein sequence ID" value="MFD0983838.1"/>
    <property type="molecule type" value="Genomic_DNA"/>
</dbReference>
<dbReference type="Pfam" id="PF07715">
    <property type="entry name" value="Plug"/>
    <property type="match status" value="1"/>
</dbReference>
<evidence type="ECO:0000256" key="2">
    <source>
        <dbReference type="SAM" id="SignalP"/>
    </source>
</evidence>
<dbReference type="InterPro" id="IPR012910">
    <property type="entry name" value="Plug_dom"/>
</dbReference>
<dbReference type="Proteomes" id="UP001597051">
    <property type="component" value="Unassembled WGS sequence"/>
</dbReference>
<dbReference type="SUPFAM" id="SSF49464">
    <property type="entry name" value="Carboxypeptidase regulatory domain-like"/>
    <property type="match status" value="1"/>
</dbReference>
<keyword evidence="1" id="KW-0998">Cell outer membrane</keyword>
<feature type="domain" description="TonB-dependent receptor plug" evidence="3">
    <location>
        <begin position="115"/>
        <end position="227"/>
    </location>
</feature>
<dbReference type="Gene3D" id="2.60.40.1120">
    <property type="entry name" value="Carboxypeptidase-like, regulatory domain"/>
    <property type="match status" value="1"/>
</dbReference>
<keyword evidence="1" id="KW-0812">Transmembrane</keyword>
<dbReference type="InterPro" id="IPR008969">
    <property type="entry name" value="CarboxyPept-like_regulatory"/>
</dbReference>
<dbReference type="InterPro" id="IPR023996">
    <property type="entry name" value="TonB-dep_OMP_SusC/RagA"/>
</dbReference>
<keyword evidence="1" id="KW-1134">Transmembrane beta strand</keyword>
<comment type="caution">
    <text evidence="4">The sequence shown here is derived from an EMBL/GenBank/DDBJ whole genome shotgun (WGS) entry which is preliminary data.</text>
</comment>
<evidence type="ECO:0000313" key="5">
    <source>
        <dbReference type="Proteomes" id="UP001597051"/>
    </source>
</evidence>
<reference evidence="5" key="1">
    <citation type="journal article" date="2019" name="Int. J. Syst. Evol. Microbiol.">
        <title>The Global Catalogue of Microorganisms (GCM) 10K type strain sequencing project: providing services to taxonomists for standard genome sequencing and annotation.</title>
        <authorList>
            <consortium name="The Broad Institute Genomics Platform"/>
            <consortium name="The Broad Institute Genome Sequencing Center for Infectious Disease"/>
            <person name="Wu L."/>
            <person name="Ma J."/>
        </authorList>
    </citation>
    <scope>NUCLEOTIDE SEQUENCE [LARGE SCALE GENOMIC DNA]</scope>
    <source>
        <strain evidence="5">CECT 7649</strain>
    </source>
</reference>
<dbReference type="NCBIfam" id="TIGR04056">
    <property type="entry name" value="OMP_RagA_SusC"/>
    <property type="match status" value="1"/>
</dbReference>
<evidence type="ECO:0000313" key="4">
    <source>
        <dbReference type="EMBL" id="MFD0983838.1"/>
    </source>
</evidence>
<dbReference type="RefSeq" id="WP_379754751.1">
    <property type="nucleotide sequence ID" value="NZ_JBHSYB010000012.1"/>
</dbReference>
<keyword evidence="1" id="KW-0472">Membrane</keyword>
<evidence type="ECO:0000259" key="3">
    <source>
        <dbReference type="Pfam" id="PF07715"/>
    </source>
</evidence>
<keyword evidence="2" id="KW-0732">Signal</keyword>
<feature type="chain" id="PRO_5047147701" evidence="2">
    <location>
        <begin position="22"/>
        <end position="1025"/>
    </location>
</feature>
<dbReference type="InterPro" id="IPR039426">
    <property type="entry name" value="TonB-dep_rcpt-like"/>
</dbReference>
<dbReference type="PROSITE" id="PS52016">
    <property type="entry name" value="TONB_DEPENDENT_REC_3"/>
    <property type="match status" value="1"/>
</dbReference>
<keyword evidence="5" id="KW-1185">Reference proteome</keyword>
<comment type="subcellular location">
    <subcellularLocation>
        <location evidence="1">Cell outer membrane</location>
        <topology evidence="1">Multi-pass membrane protein</topology>
    </subcellularLocation>
</comment>
<dbReference type="Gene3D" id="2.170.130.10">
    <property type="entry name" value="TonB-dependent receptor, plug domain"/>
    <property type="match status" value="1"/>
</dbReference>
<sequence>MKTIYKKLLFLFVFLPFSVLAQSSLEGTVVDSKSKQPIPGVNVIIKGTPNGTSTDFDGKFKLPKVNKGDVLVFSYIGYVNQTITFASQKMVAISLEEESNQLNEVVIQVGYGSAKKKDATGSVALVTSKDFNKGAIVSTDQLLAGKAAGVRITNGGGAPDQKPQIVIRGGASLVAANDPLIIIDGVPISDTGTNPWNLINPNDVESFSILKDASATAIYGVRASNGVILITTKKGTAGASQFNYSANISVGKITDELDVMNAADYTRFIQQYHPSRTNSLGIDDPSNELVDNLSTPEIEGRLLSDTNWQDQIFRTSINTDHTFSARANLYKKIPFRASVGYTSAQGLIKNNDYERLSYSFKMTPKLLNDDLKIDINAKGNSTYKNGGNEGAIGAALSMDPTKPVYGPSFNNKFAGYYQQTELQSNQDQKRGADNPLALLEQRKGIDRAMRFLGNVEFDYKLPFLRDLRAVANFGIDATRSRYRETFSENSIATYTFNNGDSNPETNYLFNPGLSSFNNNTETNTTMDAYLVYSKSLTGFVRKVDAQSGYSYQNFKYDGNSLGFRNNPDTGIREPFTFNKNNPNNRYYSPLNLQAFFARGNMDILGKYLFTATFRADASSLFTEENRWGYFPAVGVAWKLKEENFIKDSKVIQDLKLRAGWGKTGQANFANTAGYFPSRLFYQIAGSSDQYLEGINIYTTLPYNADLTWEKTGTYNLGLDFEFFKNSIVTGSFDVYTRKTTDLLAVIPTVAGQGTGATVNITNNGSIESKGFESTLNVKAITTENFSLSLGGNIAYAINEVVDLGGRSIIEGGTGPGGNAIYTTADVVGYQRQSGYVYKQIYDTSGKPIIGAYEDLNNDGQITPSDRYLKPIAPNWTYGLNTNITYKNWDLAANFRGQLGGQIYNQNVVDRGSIIAAAPPSQQSVLNNVLNFYNGSANPDINQFIGEIAQSDYFLEDATFLRCDNISLGYKFLKFVGKSSLRVSGTVNNAFLITNYSGQDPESNSGRDGSLYPRPRTYTFGVSLDF</sequence>
<protein>
    <submittedName>
        <fullName evidence="4">SusC/RagA family TonB-linked outer membrane protein</fullName>
    </submittedName>
</protein>
<gene>
    <name evidence="4" type="ORF">ACFQ0S_05040</name>
</gene>
<name>A0ABW3J298_9FLAO</name>
<organism evidence="4 5">
    <name type="scientific">Flavobacterium myungsuense</name>
    <dbReference type="NCBI Taxonomy" id="651823"/>
    <lineage>
        <taxon>Bacteria</taxon>
        <taxon>Pseudomonadati</taxon>
        <taxon>Bacteroidota</taxon>
        <taxon>Flavobacteriia</taxon>
        <taxon>Flavobacteriales</taxon>
        <taxon>Flavobacteriaceae</taxon>
        <taxon>Flavobacterium</taxon>
    </lineage>
</organism>
<dbReference type="SUPFAM" id="SSF56935">
    <property type="entry name" value="Porins"/>
    <property type="match status" value="1"/>
</dbReference>
<keyword evidence="1" id="KW-0813">Transport</keyword>
<dbReference type="InterPro" id="IPR023997">
    <property type="entry name" value="TonB-dep_OMP_SusC/RagA_CS"/>
</dbReference>
<dbReference type="InterPro" id="IPR037066">
    <property type="entry name" value="Plug_dom_sf"/>
</dbReference>
<dbReference type="Pfam" id="PF13715">
    <property type="entry name" value="CarbopepD_reg_2"/>
    <property type="match status" value="1"/>
</dbReference>